<organism evidence="3 4">
    <name type="scientific">Heliorestis convoluta</name>
    <dbReference type="NCBI Taxonomy" id="356322"/>
    <lineage>
        <taxon>Bacteria</taxon>
        <taxon>Bacillati</taxon>
        <taxon>Bacillota</taxon>
        <taxon>Clostridia</taxon>
        <taxon>Eubacteriales</taxon>
        <taxon>Heliobacteriaceae</taxon>
        <taxon>Heliorestis</taxon>
    </lineage>
</organism>
<dbReference type="EMBL" id="CP045875">
    <property type="protein sequence ID" value="QGG48014.1"/>
    <property type="molecule type" value="Genomic_DNA"/>
</dbReference>
<dbReference type="InterPro" id="IPR051534">
    <property type="entry name" value="CBASS_pafABC_assoc_protein"/>
</dbReference>
<accession>A0A5Q2MYL0</accession>
<feature type="domain" description="WCX" evidence="2">
    <location>
        <begin position="258"/>
        <end position="335"/>
    </location>
</feature>
<evidence type="ECO:0000259" key="1">
    <source>
        <dbReference type="Pfam" id="PF13280"/>
    </source>
</evidence>
<proteinExistence type="predicted"/>
<keyword evidence="4" id="KW-1185">Reference proteome</keyword>
<reference evidence="4" key="1">
    <citation type="submission" date="2019-11" db="EMBL/GenBank/DDBJ databases">
        <title>Genome sequence of Heliorestis convoluta strain HH, an alkaliphilic and minimalistic phototrophic bacterium from a soda lake in Egypt.</title>
        <authorList>
            <person name="Dewey E.D."/>
            <person name="Stokes L.M."/>
            <person name="Burchell B.M."/>
            <person name="Shaffer K.N."/>
            <person name="Huntington A.M."/>
            <person name="Baker J.M."/>
            <person name="Nadendla S."/>
            <person name="Giglio M.G."/>
            <person name="Touchman J.W."/>
            <person name="Blankenship R.E."/>
            <person name="Madigan M.T."/>
            <person name="Sattley W.M."/>
        </authorList>
    </citation>
    <scope>NUCLEOTIDE SEQUENCE [LARGE SCALE GENOMIC DNA]</scope>
    <source>
        <strain evidence="4">HH</strain>
    </source>
</reference>
<dbReference type="InterPro" id="IPR057727">
    <property type="entry name" value="WCX_dom"/>
</dbReference>
<dbReference type="Pfam" id="PF13280">
    <property type="entry name" value="WYL"/>
    <property type="match status" value="1"/>
</dbReference>
<dbReference type="PANTHER" id="PTHR34580">
    <property type="match status" value="1"/>
</dbReference>
<dbReference type="Pfam" id="PF25583">
    <property type="entry name" value="WCX"/>
    <property type="match status" value="1"/>
</dbReference>
<name>A0A5Q2MYL0_9FIRM</name>
<sequence>MDQAKQKRGRLKDSPSKRMARMMFQLFHSFPEGGMTFEDFFDENCQVDSRQVQRMIKELKEISEEAGVTFHSPGPGRQSKSNPRRFLLEPPFLAHMNEQRLFWLSLMLERMEKRPMAKSQERNENGWMLYHLLQIQKFNEYTEKMKKRILYFEPQQKNSSDISSKLDLCTKALGQELIMRIRYNNRIRRIHPLGLFNRDERWYLVAYCLNKKEERIFRLDRMKDLEVSNEPFVYPENFSLVQHLENTWSAMINRSGKTITVRIHAEGTAAEDLRNIQYHHSQQLEDNIDGSVTATFNVDTWEGMISWVLRWGALIEVLEPLSFRERLREIAEAMAGKYRE</sequence>
<evidence type="ECO:0000259" key="2">
    <source>
        <dbReference type="Pfam" id="PF25583"/>
    </source>
</evidence>
<dbReference type="AlphaFoldDB" id="A0A5Q2MYL0"/>
<dbReference type="OrthoDB" id="9767131at2"/>
<dbReference type="PANTHER" id="PTHR34580:SF1">
    <property type="entry name" value="PROTEIN PAFC"/>
    <property type="match status" value="1"/>
</dbReference>
<protein>
    <submittedName>
        <fullName evidence="3">Transcriptional regulator</fullName>
    </submittedName>
</protein>
<dbReference type="InterPro" id="IPR026881">
    <property type="entry name" value="WYL_dom"/>
</dbReference>
<dbReference type="RefSeq" id="WP_153725286.1">
    <property type="nucleotide sequence ID" value="NZ_CP045875.1"/>
</dbReference>
<dbReference type="Proteomes" id="UP000366051">
    <property type="component" value="Chromosome"/>
</dbReference>
<dbReference type="KEGG" id="hcv:FTV88_1916"/>
<feature type="domain" description="WYL" evidence="1">
    <location>
        <begin position="166"/>
        <end position="227"/>
    </location>
</feature>
<evidence type="ECO:0000313" key="4">
    <source>
        <dbReference type="Proteomes" id="UP000366051"/>
    </source>
</evidence>
<evidence type="ECO:0000313" key="3">
    <source>
        <dbReference type="EMBL" id="QGG48014.1"/>
    </source>
</evidence>
<gene>
    <name evidence="3" type="ORF">FTV88_1916</name>
</gene>